<accession>A0A8J3GEF7</accession>
<proteinExistence type="predicted"/>
<dbReference type="Pfam" id="PF04892">
    <property type="entry name" value="VanZ"/>
    <property type="match status" value="1"/>
</dbReference>
<reference evidence="3" key="2">
    <citation type="submission" date="2020-09" db="EMBL/GenBank/DDBJ databases">
        <authorList>
            <person name="Sun Q."/>
            <person name="Kim S."/>
        </authorList>
    </citation>
    <scope>NUCLEOTIDE SEQUENCE</scope>
    <source>
        <strain evidence="3">KCTC 12870</strain>
    </source>
</reference>
<gene>
    <name evidence="3" type="ORF">GCM10007047_13160</name>
</gene>
<feature type="transmembrane region" description="Helical" evidence="1">
    <location>
        <begin position="51"/>
        <end position="68"/>
    </location>
</feature>
<dbReference type="NCBIfam" id="NF037970">
    <property type="entry name" value="vanZ_1"/>
    <property type="match status" value="1"/>
</dbReference>
<protein>
    <recommendedName>
        <fullName evidence="2">VanZ-like domain-containing protein</fullName>
    </recommendedName>
</protein>
<comment type="caution">
    <text evidence="3">The sequence shown here is derived from an EMBL/GenBank/DDBJ whole genome shotgun (WGS) entry which is preliminary data.</text>
</comment>
<dbReference type="AlphaFoldDB" id="A0A8J3GEF7"/>
<feature type="domain" description="VanZ-like" evidence="2">
    <location>
        <begin position="43"/>
        <end position="124"/>
    </location>
</feature>
<keyword evidence="1" id="KW-1133">Transmembrane helix</keyword>
<keyword evidence="1" id="KW-0812">Transmembrane</keyword>
<sequence length="147" mass="16434">MKTSPASQRLRALWLQRLCWWQPLALVAAISIASGGNPAPLPFSFFSLDKVIHLLVYGLLATSIYRVSSPTWPDGLRAVFAITLTVVFGLVDELHQSQTPGRMMDFADWLADSFGAITAVYVYRGWAGYRGVLEWAVIRPRKKNAHE</sequence>
<dbReference type="EMBL" id="BMXG01000006">
    <property type="protein sequence ID" value="GHB98415.1"/>
    <property type="molecule type" value="Genomic_DNA"/>
</dbReference>
<organism evidence="3 4">
    <name type="scientific">Cerasicoccus arenae</name>
    <dbReference type="NCBI Taxonomy" id="424488"/>
    <lineage>
        <taxon>Bacteria</taxon>
        <taxon>Pseudomonadati</taxon>
        <taxon>Verrucomicrobiota</taxon>
        <taxon>Opitutia</taxon>
        <taxon>Puniceicoccales</taxon>
        <taxon>Cerasicoccaceae</taxon>
        <taxon>Cerasicoccus</taxon>
    </lineage>
</organism>
<dbReference type="RefSeq" id="WP_189513178.1">
    <property type="nucleotide sequence ID" value="NZ_BMXG01000006.1"/>
</dbReference>
<evidence type="ECO:0000313" key="3">
    <source>
        <dbReference type="EMBL" id="GHB98415.1"/>
    </source>
</evidence>
<name>A0A8J3GEF7_9BACT</name>
<evidence type="ECO:0000259" key="2">
    <source>
        <dbReference type="Pfam" id="PF04892"/>
    </source>
</evidence>
<evidence type="ECO:0000313" key="4">
    <source>
        <dbReference type="Proteomes" id="UP000642829"/>
    </source>
</evidence>
<dbReference type="Proteomes" id="UP000642829">
    <property type="component" value="Unassembled WGS sequence"/>
</dbReference>
<keyword evidence="1" id="KW-0472">Membrane</keyword>
<dbReference type="InterPro" id="IPR006976">
    <property type="entry name" value="VanZ-like"/>
</dbReference>
<keyword evidence="4" id="KW-1185">Reference proteome</keyword>
<evidence type="ECO:0000256" key="1">
    <source>
        <dbReference type="SAM" id="Phobius"/>
    </source>
</evidence>
<feature type="transmembrane region" description="Helical" evidence="1">
    <location>
        <begin position="106"/>
        <end position="123"/>
    </location>
</feature>
<reference evidence="3" key="1">
    <citation type="journal article" date="2014" name="Int. J. Syst. Evol. Microbiol.">
        <title>Complete genome sequence of Corynebacterium casei LMG S-19264T (=DSM 44701T), isolated from a smear-ripened cheese.</title>
        <authorList>
            <consortium name="US DOE Joint Genome Institute (JGI-PGF)"/>
            <person name="Walter F."/>
            <person name="Albersmeier A."/>
            <person name="Kalinowski J."/>
            <person name="Ruckert C."/>
        </authorList>
    </citation>
    <scope>NUCLEOTIDE SEQUENCE</scope>
    <source>
        <strain evidence="3">KCTC 12870</strain>
    </source>
</reference>
<feature type="transmembrane region" description="Helical" evidence="1">
    <location>
        <begin position="75"/>
        <end position="91"/>
    </location>
</feature>